<comment type="caution">
    <text evidence="1">The sequence shown here is derived from an EMBL/GenBank/DDBJ whole genome shotgun (WGS) entry which is preliminary data.</text>
</comment>
<dbReference type="AlphaFoldDB" id="A0A1J5Q018"/>
<dbReference type="EMBL" id="MLJW01001715">
    <property type="protein sequence ID" value="OIQ77022.1"/>
    <property type="molecule type" value="Genomic_DNA"/>
</dbReference>
<accession>A0A1J5Q018</accession>
<sequence length="105" mass="11766">MDIRHAVIDRIQQYLLQITDYRGIIDVRRLGFIGLGFGNSFIIGKVEIKVFGIQAGQSVIFAFTDLGNQFAELVIFDNDNIDGLIGLKLDFINSLEIGRIGDGYR</sequence>
<reference evidence="1" key="1">
    <citation type="submission" date="2016-10" db="EMBL/GenBank/DDBJ databases">
        <title>Sequence of Gallionella enrichment culture.</title>
        <authorList>
            <person name="Poehlein A."/>
            <person name="Muehling M."/>
            <person name="Daniel R."/>
        </authorList>
    </citation>
    <scope>NUCLEOTIDE SEQUENCE</scope>
</reference>
<name>A0A1J5Q018_9ZZZZ</name>
<proteinExistence type="predicted"/>
<evidence type="ECO:0000313" key="1">
    <source>
        <dbReference type="EMBL" id="OIQ77022.1"/>
    </source>
</evidence>
<organism evidence="1">
    <name type="scientific">mine drainage metagenome</name>
    <dbReference type="NCBI Taxonomy" id="410659"/>
    <lineage>
        <taxon>unclassified sequences</taxon>
        <taxon>metagenomes</taxon>
        <taxon>ecological metagenomes</taxon>
    </lineage>
</organism>
<protein>
    <submittedName>
        <fullName evidence="1">Uncharacterized protein</fullName>
    </submittedName>
</protein>
<gene>
    <name evidence="1" type="ORF">GALL_412920</name>
</gene>